<dbReference type="Proteomes" id="UP000198853">
    <property type="component" value="Unassembled WGS sequence"/>
</dbReference>
<accession>A0A1G8P1L6</accession>
<organism evidence="1 2">
    <name type="scientific">Natribacillus halophilus</name>
    <dbReference type="NCBI Taxonomy" id="549003"/>
    <lineage>
        <taxon>Bacteria</taxon>
        <taxon>Bacillati</taxon>
        <taxon>Bacillota</taxon>
        <taxon>Bacilli</taxon>
        <taxon>Bacillales</taxon>
        <taxon>Bacillaceae</taxon>
        <taxon>Natribacillus</taxon>
    </lineage>
</organism>
<dbReference type="AlphaFoldDB" id="A0A1G8P1L6"/>
<dbReference type="OrthoDB" id="2720124at2"/>
<keyword evidence="2" id="KW-1185">Reference proteome</keyword>
<evidence type="ECO:0000313" key="1">
    <source>
        <dbReference type="EMBL" id="SDI86403.1"/>
    </source>
</evidence>
<evidence type="ECO:0000313" key="2">
    <source>
        <dbReference type="Proteomes" id="UP000198853"/>
    </source>
</evidence>
<protein>
    <submittedName>
        <fullName evidence="1">Uncharacterized protein</fullName>
    </submittedName>
</protein>
<proteinExistence type="predicted"/>
<dbReference type="EMBL" id="FNEN01000007">
    <property type="protein sequence ID" value="SDI86403.1"/>
    <property type="molecule type" value="Genomic_DNA"/>
</dbReference>
<dbReference type="RefSeq" id="WP_090398443.1">
    <property type="nucleotide sequence ID" value="NZ_FNEN01000007.1"/>
</dbReference>
<name>A0A1G8P1L6_9BACI</name>
<sequence>MSLAPICITGFVYGIYTKYIPFYIYSILKSYPDYYVKIFTDTPLSAREQSCLRMIKQRLSKRFEVKENDFADFKVRSIAEGKARRFLIPRHEFRHFENVYVGDVDFLLVRESPSLLASHLQHCENIGLPYSNQIRPNSKRLTGLHFFKVQPYYEQVEHRIKHYLHHHGDLAAAFQTIKRDEEFLYRLMEETIGFGRMDVHHYRPHHGFHLGILRSGSARFKDYVKNGPQNAFHQLPDYATLKKQLLQYFADPLFTDMKNIVDVKEIRRLQQWLRPY</sequence>
<gene>
    <name evidence="1" type="ORF">SAMN04488123_107150</name>
</gene>
<reference evidence="1 2" key="1">
    <citation type="submission" date="2016-10" db="EMBL/GenBank/DDBJ databases">
        <authorList>
            <person name="de Groot N.N."/>
        </authorList>
    </citation>
    <scope>NUCLEOTIDE SEQUENCE [LARGE SCALE GENOMIC DNA]</scope>
    <source>
        <strain evidence="1 2">DSM 21771</strain>
    </source>
</reference>